<keyword evidence="3" id="KW-1185">Reference proteome</keyword>
<keyword evidence="1" id="KW-1133">Transmembrane helix</keyword>
<dbReference type="Gramene" id="PRQ18458">
    <property type="protein sequence ID" value="PRQ18458"/>
    <property type="gene ID" value="RchiOBHm_Chr7g0206251"/>
</dbReference>
<name>A0A2P6P954_ROSCH</name>
<proteinExistence type="predicted"/>
<evidence type="ECO:0000313" key="2">
    <source>
        <dbReference type="EMBL" id="PRQ18458.1"/>
    </source>
</evidence>
<organism evidence="2 3">
    <name type="scientific">Rosa chinensis</name>
    <name type="common">China rose</name>
    <dbReference type="NCBI Taxonomy" id="74649"/>
    <lineage>
        <taxon>Eukaryota</taxon>
        <taxon>Viridiplantae</taxon>
        <taxon>Streptophyta</taxon>
        <taxon>Embryophyta</taxon>
        <taxon>Tracheophyta</taxon>
        <taxon>Spermatophyta</taxon>
        <taxon>Magnoliopsida</taxon>
        <taxon>eudicotyledons</taxon>
        <taxon>Gunneridae</taxon>
        <taxon>Pentapetalae</taxon>
        <taxon>rosids</taxon>
        <taxon>fabids</taxon>
        <taxon>Rosales</taxon>
        <taxon>Rosaceae</taxon>
        <taxon>Rosoideae</taxon>
        <taxon>Rosoideae incertae sedis</taxon>
        <taxon>Rosa</taxon>
    </lineage>
</organism>
<dbReference type="AlphaFoldDB" id="A0A2P6P954"/>
<keyword evidence="1" id="KW-0812">Transmembrane</keyword>
<evidence type="ECO:0000256" key="1">
    <source>
        <dbReference type="SAM" id="Phobius"/>
    </source>
</evidence>
<evidence type="ECO:0000313" key="3">
    <source>
        <dbReference type="Proteomes" id="UP000238479"/>
    </source>
</evidence>
<gene>
    <name evidence="2" type="ORF">RchiOBHm_Chr7g0206251</name>
</gene>
<keyword evidence="1" id="KW-0472">Membrane</keyword>
<feature type="transmembrane region" description="Helical" evidence="1">
    <location>
        <begin position="6"/>
        <end position="25"/>
    </location>
</feature>
<feature type="transmembrane region" description="Helical" evidence="1">
    <location>
        <begin position="37"/>
        <end position="63"/>
    </location>
</feature>
<dbReference type="EMBL" id="PDCK01000045">
    <property type="protein sequence ID" value="PRQ18458.1"/>
    <property type="molecule type" value="Genomic_DNA"/>
</dbReference>
<comment type="caution">
    <text evidence="2">The sequence shown here is derived from an EMBL/GenBank/DDBJ whole genome shotgun (WGS) entry which is preliminary data.</text>
</comment>
<dbReference type="Proteomes" id="UP000238479">
    <property type="component" value="Chromosome 7"/>
</dbReference>
<protein>
    <submittedName>
        <fullName evidence="2">Uncharacterized protein</fullName>
    </submittedName>
</protein>
<accession>A0A2P6P954</accession>
<reference evidence="2 3" key="1">
    <citation type="journal article" date="2018" name="Nat. Genet.">
        <title>The Rosa genome provides new insights in the design of modern roses.</title>
        <authorList>
            <person name="Bendahmane M."/>
        </authorList>
    </citation>
    <scope>NUCLEOTIDE SEQUENCE [LARGE SCALE GENOMIC DNA]</scope>
    <source>
        <strain evidence="3">cv. Old Blush</strain>
    </source>
</reference>
<sequence>MLFNHFTQLFFSLVLFFNYFIRTYFNTLIRHFVFQFCVNLLFTTHNDFLQLILIHIFLLFILLL</sequence>